<name>A0A1H3Q648_9BACI</name>
<feature type="transmembrane region" description="Helical" evidence="1">
    <location>
        <begin position="101"/>
        <end position="124"/>
    </location>
</feature>
<evidence type="ECO:0000313" key="3">
    <source>
        <dbReference type="Proteomes" id="UP000198935"/>
    </source>
</evidence>
<dbReference type="InterPro" id="IPR047928">
    <property type="entry name" value="Perm_prefix_1"/>
</dbReference>
<dbReference type="EMBL" id="FNPI01000006">
    <property type="protein sequence ID" value="SDZ08169.1"/>
    <property type="molecule type" value="Genomic_DNA"/>
</dbReference>
<accession>A0A1H3Q648</accession>
<dbReference type="NCBIfam" id="NF038403">
    <property type="entry name" value="perm_prefix_1"/>
    <property type="match status" value="1"/>
</dbReference>
<organism evidence="2 3">
    <name type="scientific">Evansella caseinilytica</name>
    <dbReference type="NCBI Taxonomy" id="1503961"/>
    <lineage>
        <taxon>Bacteria</taxon>
        <taxon>Bacillati</taxon>
        <taxon>Bacillota</taxon>
        <taxon>Bacilli</taxon>
        <taxon>Bacillales</taxon>
        <taxon>Bacillaceae</taxon>
        <taxon>Evansella</taxon>
    </lineage>
</organism>
<keyword evidence="1" id="KW-1133">Transmembrane helix</keyword>
<feature type="transmembrane region" description="Helical" evidence="1">
    <location>
        <begin position="136"/>
        <end position="157"/>
    </location>
</feature>
<dbReference type="Proteomes" id="UP000198935">
    <property type="component" value="Unassembled WGS sequence"/>
</dbReference>
<keyword evidence="1" id="KW-0472">Membrane</keyword>
<dbReference type="AlphaFoldDB" id="A0A1H3Q648"/>
<reference evidence="3" key="1">
    <citation type="submission" date="2016-10" db="EMBL/GenBank/DDBJ databases">
        <authorList>
            <person name="Varghese N."/>
            <person name="Submissions S."/>
        </authorList>
    </citation>
    <scope>NUCLEOTIDE SEQUENCE [LARGE SCALE GENOMIC DNA]</scope>
    <source>
        <strain evidence="3">SP</strain>
    </source>
</reference>
<dbReference type="OrthoDB" id="9815852at2"/>
<evidence type="ECO:0000313" key="2">
    <source>
        <dbReference type="EMBL" id="SDZ08169.1"/>
    </source>
</evidence>
<feature type="transmembrane region" description="Helical" evidence="1">
    <location>
        <begin position="193"/>
        <end position="218"/>
    </location>
</feature>
<keyword evidence="1" id="KW-0812">Transmembrane</keyword>
<keyword evidence="3" id="KW-1185">Reference proteome</keyword>
<feature type="transmembrane region" description="Helical" evidence="1">
    <location>
        <begin position="224"/>
        <end position="246"/>
    </location>
</feature>
<gene>
    <name evidence="2" type="ORF">SAMN05421736_1067</name>
</gene>
<evidence type="ECO:0000256" key="1">
    <source>
        <dbReference type="SAM" id="Phobius"/>
    </source>
</evidence>
<protein>
    <submittedName>
        <fullName evidence="2">Uncharacterized protein</fullName>
    </submittedName>
</protein>
<proteinExistence type="predicted"/>
<dbReference type="STRING" id="1503961.SAMN05421736_1067"/>
<sequence length="257" mass="28379">METIRNYLNNMFATLPKTAEVMRLKEDLLVNMEDKYHELINAGKSENEAIGIVISEFGNLDELIKELDIETDEGKKTGNLPVITREETDIYLEDNIRNSKLIGFGVLLCILGSAALIVIIQLAADGFIPGVSEDSGALIGVGIVLLFVAIAVAMFIYTGTLMEKYRYLKDGFVLPVDIRAMLEKENAAFQNTYNVSVIIAVFLCIVSPLPLFIASAISDNAENYGVAFLLLLVSIAVYMFIFFGGIKESYKRLLKNG</sequence>